<dbReference type="EMBL" id="BDGG01000001">
    <property type="protein sequence ID" value="GAU87858.1"/>
    <property type="molecule type" value="Genomic_DNA"/>
</dbReference>
<dbReference type="Proteomes" id="UP000186922">
    <property type="component" value="Unassembled WGS sequence"/>
</dbReference>
<comment type="caution">
    <text evidence="1">The sequence shown here is derived from an EMBL/GenBank/DDBJ whole genome shotgun (WGS) entry which is preliminary data.</text>
</comment>
<accession>A0A1D1UNW5</accession>
<sequence>MTDPNAAIALGGTFQTHQEFEQKLKDPYKHTLEYKFKHLVCKHHGGYEPLMDTERHHTRTNNTGFPAELYLSAEKAQNRFIIRTFENSHNHPVSAELYAQYTGNREEEFRCRNASVQDQVNGVDCAFFALAFAAETVANKNPREISFSGRSLRNWVISSFNAKRATEAKRRPGRPAARVPLNYQDNSTFNTPDDVVAHLAQWTPEPQPDADRRIVPEIIVLE</sequence>
<gene>
    <name evidence="1" type="primary">RvY_00652-1</name>
    <name evidence="1" type="synonym">RvY_00652.1</name>
    <name evidence="1" type="ORF">RvY_00652</name>
</gene>
<keyword evidence="2" id="KW-1185">Reference proteome</keyword>
<organism evidence="1 2">
    <name type="scientific">Ramazzottius varieornatus</name>
    <name type="common">Water bear</name>
    <name type="synonym">Tardigrade</name>
    <dbReference type="NCBI Taxonomy" id="947166"/>
    <lineage>
        <taxon>Eukaryota</taxon>
        <taxon>Metazoa</taxon>
        <taxon>Ecdysozoa</taxon>
        <taxon>Tardigrada</taxon>
        <taxon>Eutardigrada</taxon>
        <taxon>Parachela</taxon>
        <taxon>Hypsibioidea</taxon>
        <taxon>Ramazzottiidae</taxon>
        <taxon>Ramazzottius</taxon>
    </lineage>
</organism>
<dbReference type="AlphaFoldDB" id="A0A1D1UNW5"/>
<name>A0A1D1UNW5_RAMVA</name>
<evidence type="ECO:0000313" key="1">
    <source>
        <dbReference type="EMBL" id="GAU87858.1"/>
    </source>
</evidence>
<reference evidence="1 2" key="1">
    <citation type="journal article" date="2016" name="Nat. Commun.">
        <title>Extremotolerant tardigrade genome and improved radiotolerance of human cultured cells by tardigrade-unique protein.</title>
        <authorList>
            <person name="Hashimoto T."/>
            <person name="Horikawa D.D."/>
            <person name="Saito Y."/>
            <person name="Kuwahara H."/>
            <person name="Kozuka-Hata H."/>
            <person name="Shin-I T."/>
            <person name="Minakuchi Y."/>
            <person name="Ohishi K."/>
            <person name="Motoyama A."/>
            <person name="Aizu T."/>
            <person name="Enomoto A."/>
            <person name="Kondo K."/>
            <person name="Tanaka S."/>
            <person name="Hara Y."/>
            <person name="Koshikawa S."/>
            <person name="Sagara H."/>
            <person name="Miura T."/>
            <person name="Yokobori S."/>
            <person name="Miyagawa K."/>
            <person name="Suzuki Y."/>
            <person name="Kubo T."/>
            <person name="Oyama M."/>
            <person name="Kohara Y."/>
            <person name="Fujiyama A."/>
            <person name="Arakawa K."/>
            <person name="Katayama T."/>
            <person name="Toyoda A."/>
            <person name="Kunieda T."/>
        </authorList>
    </citation>
    <scope>NUCLEOTIDE SEQUENCE [LARGE SCALE GENOMIC DNA]</scope>
    <source>
        <strain evidence="1 2">YOKOZUNA-1</strain>
    </source>
</reference>
<proteinExistence type="predicted"/>
<dbReference type="OrthoDB" id="6263354at2759"/>
<evidence type="ECO:0000313" key="2">
    <source>
        <dbReference type="Proteomes" id="UP000186922"/>
    </source>
</evidence>
<evidence type="ECO:0008006" key="3">
    <source>
        <dbReference type="Google" id="ProtNLM"/>
    </source>
</evidence>
<protein>
    <recommendedName>
        <fullName evidence="3">FAR1 domain-containing protein</fullName>
    </recommendedName>
</protein>